<proteinExistence type="predicted"/>
<comment type="caution">
    <text evidence="1">The sequence shown here is derived from an EMBL/GenBank/DDBJ whole genome shotgun (WGS) entry which is preliminary data.</text>
</comment>
<sequence>MASILSFVILLFSFTTLSVAQTLCNGYEALCSRSYSNVIFVGTHGSPFYGDTPLVTENQERSPTDQLNDGIRYLQAQTHKNSAEKLSVCHTKCILEDGGTLENYLTTIKTWLDANPNEVLSVLLTNGDSLDISDFDAAFKNIGLDTYAFPAPTTIAMAEWPSLGDPISVVIRLVVFLDYGADESKVPYILNEFGYYFETSFDWTDSSFNQCSVDRPAGSIADGKMYIVNHFLNVNMFGTGVLVPDRDAAPTTNAAIGDGSIGAQSGLCEGTYGRRSSAVLVDYYNVGDVFAAQAALNGL</sequence>
<name>A0ACC3CZ45_9PEZI</name>
<organism evidence="1 2">
    <name type="scientific">Coniosporium uncinatum</name>
    <dbReference type="NCBI Taxonomy" id="93489"/>
    <lineage>
        <taxon>Eukaryota</taxon>
        <taxon>Fungi</taxon>
        <taxon>Dikarya</taxon>
        <taxon>Ascomycota</taxon>
        <taxon>Pezizomycotina</taxon>
        <taxon>Dothideomycetes</taxon>
        <taxon>Dothideomycetes incertae sedis</taxon>
        <taxon>Coniosporium</taxon>
    </lineage>
</organism>
<dbReference type="EMBL" id="JAWDJW010009375">
    <property type="protein sequence ID" value="KAK3059476.1"/>
    <property type="molecule type" value="Genomic_DNA"/>
</dbReference>
<reference evidence="1" key="1">
    <citation type="submission" date="2024-09" db="EMBL/GenBank/DDBJ databases">
        <title>Black Yeasts Isolated from many extreme environments.</title>
        <authorList>
            <person name="Coleine C."/>
            <person name="Stajich J.E."/>
            <person name="Selbmann L."/>
        </authorList>
    </citation>
    <scope>NUCLEOTIDE SEQUENCE</scope>
    <source>
        <strain evidence="1">CCFEE 5737</strain>
    </source>
</reference>
<dbReference type="Proteomes" id="UP001186974">
    <property type="component" value="Unassembled WGS sequence"/>
</dbReference>
<accession>A0ACC3CZ45</accession>
<keyword evidence="2" id="KW-1185">Reference proteome</keyword>
<evidence type="ECO:0000313" key="1">
    <source>
        <dbReference type="EMBL" id="KAK3059476.1"/>
    </source>
</evidence>
<protein>
    <submittedName>
        <fullName evidence="1">Uncharacterized protein</fullName>
    </submittedName>
</protein>
<gene>
    <name evidence="1" type="ORF">LTS18_010782</name>
</gene>
<evidence type="ECO:0000313" key="2">
    <source>
        <dbReference type="Proteomes" id="UP001186974"/>
    </source>
</evidence>